<comment type="caution">
    <text evidence="5">The sequence shown here is derived from an EMBL/GenBank/DDBJ whole genome shotgun (WGS) entry which is preliminary data.</text>
</comment>
<evidence type="ECO:0000256" key="1">
    <source>
        <dbReference type="ARBA" id="ARBA00022598"/>
    </source>
</evidence>
<dbReference type="EMBL" id="BARS01000060">
    <property type="protein sequence ID" value="GAF71090.1"/>
    <property type="molecule type" value="Genomic_DNA"/>
</dbReference>
<name>X0T4V5_9ZZZZ</name>
<dbReference type="CDD" id="cd16442">
    <property type="entry name" value="BPL"/>
    <property type="match status" value="1"/>
</dbReference>
<dbReference type="PROSITE" id="PS51733">
    <property type="entry name" value="BPL_LPL_CATALYTIC"/>
    <property type="match status" value="1"/>
</dbReference>
<gene>
    <name evidence="5" type="ORF">S01H1_00189</name>
</gene>
<dbReference type="PANTHER" id="PTHR12835">
    <property type="entry name" value="BIOTIN PROTEIN LIGASE"/>
    <property type="match status" value="1"/>
</dbReference>
<dbReference type="Gene3D" id="3.30.930.10">
    <property type="entry name" value="Bira Bifunctional Protein, Domain 2"/>
    <property type="match status" value="1"/>
</dbReference>
<keyword evidence="1" id="KW-0436">Ligase</keyword>
<reference evidence="5" key="1">
    <citation type="journal article" date="2014" name="Front. Microbiol.">
        <title>High frequency of phylogenetically diverse reductive dehalogenase-homologous genes in deep subseafloor sedimentary metagenomes.</title>
        <authorList>
            <person name="Kawai M."/>
            <person name="Futagami T."/>
            <person name="Toyoda A."/>
            <person name="Takaki Y."/>
            <person name="Nishi S."/>
            <person name="Hori S."/>
            <person name="Arai W."/>
            <person name="Tsubouchi T."/>
            <person name="Morono Y."/>
            <person name="Uchiyama I."/>
            <person name="Ito T."/>
            <person name="Fujiyama A."/>
            <person name="Inagaki F."/>
            <person name="Takami H."/>
        </authorList>
    </citation>
    <scope>NUCLEOTIDE SEQUENCE</scope>
    <source>
        <strain evidence="5">Expedition CK06-06</strain>
    </source>
</reference>
<evidence type="ECO:0000256" key="3">
    <source>
        <dbReference type="ARBA" id="ARBA00022840"/>
    </source>
</evidence>
<dbReference type="Gene3D" id="2.30.30.100">
    <property type="match status" value="1"/>
</dbReference>
<dbReference type="GO" id="GO:0005524">
    <property type="term" value="F:ATP binding"/>
    <property type="evidence" value="ECO:0007669"/>
    <property type="project" value="UniProtKB-KW"/>
</dbReference>
<dbReference type="Pfam" id="PF02237">
    <property type="entry name" value="BPL_C"/>
    <property type="match status" value="1"/>
</dbReference>
<accession>X0T4V5</accession>
<dbReference type="SUPFAM" id="SSF50037">
    <property type="entry name" value="C-terminal domain of transcriptional repressors"/>
    <property type="match status" value="1"/>
</dbReference>
<evidence type="ECO:0000259" key="4">
    <source>
        <dbReference type="PROSITE" id="PS51733"/>
    </source>
</evidence>
<proteinExistence type="predicted"/>
<dbReference type="GO" id="GO:0005737">
    <property type="term" value="C:cytoplasm"/>
    <property type="evidence" value="ECO:0007669"/>
    <property type="project" value="TreeGrafter"/>
</dbReference>
<feature type="non-terminal residue" evidence="5">
    <location>
        <position position="267"/>
    </location>
</feature>
<sequence length="267" mass="28993">MPENELSPASLHRELSTKLIGQNILYYPTISSTMDVAKQAIREGASEGTIVIADHQTAGRGRLGREWLSTPDSSILLSIILYPKLEQLPRLTMAACLAVVQSIEKVTGLEPTIKWPNDVLITVRGGGSRESEKKVAGILIESDVPVDSVNYAIVGIALNVNLDPATIPEISETATSLKEVLGQHVSRLTMLCSLLGEFEALYSALRRGEPIDREWRRRLETLGKKVVVRCGDEVQEGVAEAVDEDGNLLLRRTDGSLVTIAAGDVTL</sequence>
<dbReference type="InterPro" id="IPR045864">
    <property type="entry name" value="aa-tRNA-synth_II/BPL/LPL"/>
</dbReference>
<evidence type="ECO:0000256" key="2">
    <source>
        <dbReference type="ARBA" id="ARBA00022741"/>
    </source>
</evidence>
<dbReference type="NCBIfam" id="TIGR00121">
    <property type="entry name" value="birA_ligase"/>
    <property type="match status" value="1"/>
</dbReference>
<dbReference type="InterPro" id="IPR004408">
    <property type="entry name" value="Biotin_CoA_COase_ligase"/>
</dbReference>
<dbReference type="Pfam" id="PF03099">
    <property type="entry name" value="BPL_LplA_LipB"/>
    <property type="match status" value="1"/>
</dbReference>
<dbReference type="InterPro" id="IPR008988">
    <property type="entry name" value="Transcriptional_repressor_C"/>
</dbReference>
<organism evidence="5">
    <name type="scientific">marine sediment metagenome</name>
    <dbReference type="NCBI Taxonomy" id="412755"/>
    <lineage>
        <taxon>unclassified sequences</taxon>
        <taxon>metagenomes</taxon>
        <taxon>ecological metagenomes</taxon>
    </lineage>
</organism>
<dbReference type="InterPro" id="IPR004143">
    <property type="entry name" value="BPL_LPL_catalytic"/>
</dbReference>
<dbReference type="SUPFAM" id="SSF55681">
    <property type="entry name" value="Class II aaRS and biotin synthetases"/>
    <property type="match status" value="1"/>
</dbReference>
<dbReference type="InterPro" id="IPR003142">
    <property type="entry name" value="BPL_C"/>
</dbReference>
<dbReference type="PANTHER" id="PTHR12835:SF5">
    <property type="entry name" value="BIOTIN--PROTEIN LIGASE"/>
    <property type="match status" value="1"/>
</dbReference>
<evidence type="ECO:0000313" key="5">
    <source>
        <dbReference type="EMBL" id="GAF71090.1"/>
    </source>
</evidence>
<feature type="domain" description="BPL/LPL catalytic" evidence="4">
    <location>
        <begin position="9"/>
        <end position="206"/>
    </location>
</feature>
<dbReference type="AlphaFoldDB" id="X0T4V5"/>
<dbReference type="GO" id="GO:0004077">
    <property type="term" value="F:biotin--[biotin carboxyl-carrier protein] ligase activity"/>
    <property type="evidence" value="ECO:0007669"/>
    <property type="project" value="InterPro"/>
</dbReference>
<keyword evidence="3" id="KW-0067">ATP-binding</keyword>
<protein>
    <recommendedName>
        <fullName evidence="4">BPL/LPL catalytic domain-containing protein</fullName>
    </recommendedName>
</protein>
<keyword evidence="2" id="KW-0547">Nucleotide-binding</keyword>